<evidence type="ECO:0000256" key="2">
    <source>
        <dbReference type="SAM" id="Phobius"/>
    </source>
</evidence>
<feature type="transmembrane region" description="Helical" evidence="2">
    <location>
        <begin position="829"/>
        <end position="850"/>
    </location>
</feature>
<dbReference type="RefSeq" id="WP_150412112.1">
    <property type="nucleotide sequence ID" value="NZ_VYPZ01000018.1"/>
</dbReference>
<dbReference type="Pfam" id="PF10101">
    <property type="entry name" value="DUF2339"/>
    <property type="match status" value="2"/>
</dbReference>
<feature type="transmembrane region" description="Helical" evidence="2">
    <location>
        <begin position="269"/>
        <end position="286"/>
    </location>
</feature>
<dbReference type="EMBL" id="VYQB01000016">
    <property type="protein sequence ID" value="KAA9013486.1"/>
    <property type="molecule type" value="Genomic_DNA"/>
</dbReference>
<evidence type="ECO:0000313" key="4">
    <source>
        <dbReference type="EMBL" id="KAA9026548.1"/>
    </source>
</evidence>
<organism evidence="4 5">
    <name type="scientific">Sphingobium limneticum</name>
    <dbReference type="NCBI Taxonomy" id="1007511"/>
    <lineage>
        <taxon>Bacteria</taxon>
        <taxon>Pseudomonadati</taxon>
        <taxon>Pseudomonadota</taxon>
        <taxon>Alphaproteobacteria</taxon>
        <taxon>Sphingomonadales</taxon>
        <taxon>Sphingomonadaceae</taxon>
        <taxon>Sphingobium</taxon>
    </lineage>
</organism>
<protein>
    <submittedName>
        <fullName evidence="4">DUF2339 domain-containing protein</fullName>
    </submittedName>
</protein>
<evidence type="ECO:0000256" key="1">
    <source>
        <dbReference type="SAM" id="MobiDB-lite"/>
    </source>
</evidence>
<evidence type="ECO:0000313" key="3">
    <source>
        <dbReference type="EMBL" id="KAA9013486.1"/>
    </source>
</evidence>
<name>A0A5J5HZJ6_9SPHN</name>
<comment type="caution">
    <text evidence="4">The sequence shown here is derived from an EMBL/GenBank/DDBJ whole genome shotgun (WGS) entry which is preliminary data.</text>
</comment>
<dbReference type="InterPro" id="IPR019286">
    <property type="entry name" value="DUF2339_TM"/>
</dbReference>
<dbReference type="AlphaFoldDB" id="A0A5J5HZJ6"/>
<feature type="transmembrane region" description="Helical" evidence="2">
    <location>
        <begin position="394"/>
        <end position="412"/>
    </location>
</feature>
<sequence length="982" mass="102893">MLVMLVLVVLGVVLFDTRTRMKRLETRLALIEMDTSLVRADLAPPPVRPSPFTRAPAKAQATPRPEPVAPVATLVEPAKVSRPEPAAPPPPPAPPIAAPEPAIGTPPVPAPVRQAAASSRPGSAFEDLFGRRLPIWAGGITLAVAGILLVKYSIDTGLLSPVVRVMLGLLFGGSLIAAAEGALRQEERLRDPRVRQALAGAGIATLYAAILTAANLYHLIGPTTAFAGLAAVTGLAMALSLRFGAPSALLGLVGGLAAPALAGSSEPNVPLLSCYLALAIGGLCTLSRTQRWLWLGVGALVGGAGWGSLLILTGALDVASALSVGLLILALGIGFPLLAFSGSRATLIRAVSATVAAAQMAALVATGGFAPLHWALFGLLSIALLWLSGHEPSLRRLVPVGLGIALLLAGVWPSPPLLSFTLVITGIAALYGSAALRRLWRPAGGLIEAGQVVAVALGGLAVAAIHFYRAAPADDIRFALIALLAAALPLSGMAQGWRRADRKHGARFVMLATGAAVLLTVAGAFGLPGWLAPVTLALVGAALLTLSEQAQDYRVEYSGWVFTFVALTSLFMGDRGMEESLRLIGDATAIAPLSAMLRWSVVAAVAALFAWRARFAEGRVVAQAAAAITAYGTVAQVVPALWLAPITALSLPLLAQATRRLSPQRLLPAIATMLLVVLLWAAWPLLHWTGQAMLSLVGQPMLASNLPDMSDMLRRLALPAALVALTLWRGRFGMIARRAGVAAAILMGAVAMHIGYKQLFAIDSHAGFIHAGLAERTVWEALLLGAGFVIWHFAQHRMVALGLIAAALAHSLFYSLFLHNPLWATQAVGTLPLITLLLPAFALPFVALSLTRRIAPDLTVRFDRPIQGAQMLLILFFAYNVLRQLFEGSLLNGPHLAMGEDIGRSVLAIGLAIGFLLRGIRIGNRDWRIASLLLMLSAVAKVFLLDAAGLTGLLRIASFLALGFSLIGIGWLYSRQLKSDAD</sequence>
<keyword evidence="2" id="KW-0472">Membrane</keyword>
<feature type="transmembrane region" description="Helical" evidence="2">
    <location>
        <begin position="226"/>
        <end position="249"/>
    </location>
</feature>
<feature type="transmembrane region" description="Helical" evidence="2">
    <location>
        <begin position="318"/>
        <end position="340"/>
    </location>
</feature>
<feature type="transmembrane region" description="Helical" evidence="2">
    <location>
        <begin position="371"/>
        <end position="387"/>
    </location>
</feature>
<feature type="transmembrane region" description="Helical" evidence="2">
    <location>
        <begin position="199"/>
        <end position="219"/>
    </location>
</feature>
<feature type="transmembrane region" description="Helical" evidence="2">
    <location>
        <begin position="798"/>
        <end position="817"/>
    </location>
</feature>
<feature type="transmembrane region" description="Helical" evidence="2">
    <location>
        <begin position="956"/>
        <end position="974"/>
    </location>
</feature>
<dbReference type="PANTHER" id="PTHR38434">
    <property type="entry name" value="BLL2549 PROTEIN"/>
    <property type="match status" value="1"/>
</dbReference>
<feature type="transmembrane region" description="Helical" evidence="2">
    <location>
        <begin position="862"/>
        <end position="882"/>
    </location>
</feature>
<reference evidence="5 6" key="1">
    <citation type="submission" date="2019-09" db="EMBL/GenBank/DDBJ databases">
        <authorList>
            <person name="Feng G."/>
        </authorList>
    </citation>
    <scope>NUCLEOTIDE SEQUENCE [LARGE SCALE GENOMIC DNA]</scope>
    <source>
        <strain evidence="4 5">KACC 19283</strain>
        <strain evidence="3 6">KACC 19284</strain>
    </source>
</reference>
<feature type="transmembrane region" description="Helical" evidence="2">
    <location>
        <begin position="452"/>
        <end position="470"/>
    </location>
</feature>
<dbReference type="Proteomes" id="UP000326364">
    <property type="component" value="Unassembled WGS sequence"/>
</dbReference>
<feature type="transmembrane region" description="Helical" evidence="2">
    <location>
        <begin position="162"/>
        <end position="179"/>
    </location>
</feature>
<feature type="transmembrane region" description="Helical" evidence="2">
    <location>
        <begin position="932"/>
        <end position="950"/>
    </location>
</feature>
<feature type="transmembrane region" description="Helical" evidence="2">
    <location>
        <begin position="589"/>
        <end position="611"/>
    </location>
</feature>
<feature type="transmembrane region" description="Helical" evidence="2">
    <location>
        <begin position="476"/>
        <end position="494"/>
    </location>
</feature>
<gene>
    <name evidence="4" type="ORF">F4U95_18430</name>
    <name evidence="3" type="ORF">F4U96_18305</name>
</gene>
<feature type="compositionally biased region" description="Pro residues" evidence="1">
    <location>
        <begin position="85"/>
        <end position="105"/>
    </location>
</feature>
<evidence type="ECO:0000313" key="6">
    <source>
        <dbReference type="Proteomes" id="UP000326364"/>
    </source>
</evidence>
<accession>A0A5J5HZJ6</accession>
<feature type="region of interest" description="Disordered" evidence="1">
    <location>
        <begin position="42"/>
        <end position="67"/>
    </location>
</feature>
<feature type="transmembrane region" description="Helical" evidence="2">
    <location>
        <begin position="530"/>
        <end position="547"/>
    </location>
</feature>
<feature type="transmembrane region" description="Helical" evidence="2">
    <location>
        <begin position="666"/>
        <end position="686"/>
    </location>
</feature>
<proteinExistence type="predicted"/>
<feature type="transmembrane region" description="Helical" evidence="2">
    <location>
        <begin position="768"/>
        <end position="791"/>
    </location>
</feature>
<dbReference type="EMBL" id="VYQA01000016">
    <property type="protein sequence ID" value="KAA9026548.1"/>
    <property type="molecule type" value="Genomic_DNA"/>
</dbReference>
<dbReference type="PIRSF" id="PIRSF035905">
    <property type="entry name" value="UCP035905_mp"/>
    <property type="match status" value="1"/>
</dbReference>
<evidence type="ECO:0000313" key="5">
    <source>
        <dbReference type="Proteomes" id="UP000325933"/>
    </source>
</evidence>
<feature type="transmembrane region" description="Helical" evidence="2">
    <location>
        <begin position="559"/>
        <end position="577"/>
    </location>
</feature>
<keyword evidence="2" id="KW-0812">Transmembrane</keyword>
<feature type="transmembrane region" description="Helical" evidence="2">
    <location>
        <begin position="902"/>
        <end position="920"/>
    </location>
</feature>
<keyword evidence="6" id="KW-1185">Reference proteome</keyword>
<feature type="transmembrane region" description="Helical" evidence="2">
    <location>
        <begin position="735"/>
        <end position="756"/>
    </location>
</feature>
<feature type="region of interest" description="Disordered" evidence="1">
    <location>
        <begin position="80"/>
        <end position="105"/>
    </location>
</feature>
<feature type="transmembrane region" description="Helical" evidence="2">
    <location>
        <begin position="293"/>
        <end position="312"/>
    </location>
</feature>
<dbReference type="InterPro" id="IPR014600">
    <property type="entry name" value="UCP035905_mem"/>
</dbReference>
<feature type="transmembrane region" description="Helical" evidence="2">
    <location>
        <begin position="133"/>
        <end position="150"/>
    </location>
</feature>
<dbReference type="PANTHER" id="PTHR38434:SF1">
    <property type="entry name" value="BLL2549 PROTEIN"/>
    <property type="match status" value="1"/>
</dbReference>
<feature type="transmembrane region" description="Helical" evidence="2">
    <location>
        <begin position="506"/>
        <end position="524"/>
    </location>
</feature>
<dbReference type="Proteomes" id="UP000325933">
    <property type="component" value="Unassembled WGS sequence"/>
</dbReference>
<keyword evidence="2" id="KW-1133">Transmembrane helix</keyword>